<evidence type="ECO:0000313" key="3">
    <source>
        <dbReference type="Proteomes" id="UP000292362"/>
    </source>
</evidence>
<dbReference type="EMBL" id="PITJ01000895">
    <property type="protein sequence ID" value="TBU00805.1"/>
    <property type="molecule type" value="Genomic_DNA"/>
</dbReference>
<keyword evidence="1" id="KW-0732">Signal</keyword>
<name>A0A4Q9L1E3_9MICR</name>
<feature type="signal peptide" evidence="1">
    <location>
        <begin position="1"/>
        <end position="20"/>
    </location>
</feature>
<dbReference type="AlphaFoldDB" id="A0A4Q9L1E3"/>
<proteinExistence type="predicted"/>
<protein>
    <submittedName>
        <fullName evidence="2">Uncharacterized protein</fullName>
    </submittedName>
</protein>
<sequence length="641" mass="72777">MQKPAWHLYILLFILDRAFAASAFEQHDGRELVVTSPMITESVNSTQACVRKKPYKQRRNRYSDSERVYGSLYRNVMPFNESFSSFRTRLRSQNGFNRVENTTNALRINDGESYRPVKNNSRKFFVTKPKSFVSKFSLPNKSTLGQSLQTKNATLSSSLPEPISCQNIKCDKAEQNFSVPIGNRFSRIPLIRKNGAQENRSSDSNASESTIPCDICPKLKKGIPLYANASYSQSSSNHTKKTPIYYSLPLIKSLPHHGLELRHSKISPHANLKSCNYFSLSHNDLQILQYPILNPSSSSRYFNQPYFIFTQSYTNIPPNFAGPPPPMFSKPDQDIPPSFTGPPPPMFLQFIQDNPSSFTQPPPPMFPKPDHDIPLSFTEPPPMFVKMDHNIRANYSSPNTFCSQSSHGILLNSHAQPRMFPKSFHNNTRNFTQPPPIYSRLDQNIPSNFTEPPPLCSRLENDMSLNFTEPPPIVPHFSQNNPKYFTEPPPLISQSCHNIAPDFTEPPPIYSRPDNNIPLNFTEPPIGSQLCENIPLNFTKPPPIYSRLDKNFPLDFTQPPPICSGLDHNIPLVLINPPPLFSQSSNNVPLCFTEPPPIYFRLENYIPPNFRELPPSNFQLHPNPSGILFDHLPSVNQIDIH</sequence>
<evidence type="ECO:0000313" key="2">
    <source>
        <dbReference type="EMBL" id="TBU00805.1"/>
    </source>
</evidence>
<organism evidence="2 3">
    <name type="scientific">Hamiltosporidium tvaerminnensis</name>
    <dbReference type="NCBI Taxonomy" id="1176355"/>
    <lineage>
        <taxon>Eukaryota</taxon>
        <taxon>Fungi</taxon>
        <taxon>Fungi incertae sedis</taxon>
        <taxon>Microsporidia</taxon>
        <taxon>Dubosqiidae</taxon>
        <taxon>Hamiltosporidium</taxon>
    </lineage>
</organism>
<dbReference type="Proteomes" id="UP000292362">
    <property type="component" value="Unassembled WGS sequence"/>
</dbReference>
<feature type="chain" id="PRO_5020492640" evidence="1">
    <location>
        <begin position="21"/>
        <end position="641"/>
    </location>
</feature>
<accession>A0A4Q9L1E3</accession>
<reference evidence="2 3" key="1">
    <citation type="submission" date="2017-12" db="EMBL/GenBank/DDBJ databases">
        <authorList>
            <person name="Pombert J.-F."/>
            <person name="Haag K.L."/>
            <person name="Ebert D."/>
        </authorList>
    </citation>
    <scope>NUCLEOTIDE SEQUENCE [LARGE SCALE GENOMIC DNA]</scope>
    <source>
        <strain evidence="2">FI-OER-3-3</strain>
    </source>
</reference>
<comment type="caution">
    <text evidence="2">The sequence shown here is derived from an EMBL/GenBank/DDBJ whole genome shotgun (WGS) entry which is preliminary data.</text>
</comment>
<dbReference type="VEuPathDB" id="MicrosporidiaDB:CWI37_0895p0010"/>
<evidence type="ECO:0000256" key="1">
    <source>
        <dbReference type="SAM" id="SignalP"/>
    </source>
</evidence>
<gene>
    <name evidence="2" type="ORF">CWI37_0895p0010</name>
</gene>